<dbReference type="KEGG" id="mmec:FIU01_09355"/>
<sequence>MTVKNLILWRHAEAEVLLHGASDLERALTKKGHKQAKQMAGWLKKYLPKKTYVLVSPSVRTRETVGYWGEDWQEDSRLAPERPLEPLLQLLAQSPFDTVMLVGHQPWVGELAAQHLGIADAQISIKKGAIWWLRLPKSGLPYKLYSVQSPELID</sequence>
<dbReference type="InterPro" id="IPR029033">
    <property type="entry name" value="His_PPase_superfam"/>
</dbReference>
<keyword evidence="2" id="KW-1185">Reference proteome</keyword>
<name>A0A5B8CUB6_9PROT</name>
<accession>A0A5B8CUB6</accession>
<dbReference type="RefSeq" id="WP_140004040.1">
    <property type="nucleotide sequence ID" value="NZ_CP040946.1"/>
</dbReference>
<dbReference type="EMBL" id="CP040946">
    <property type="protein sequence ID" value="QDC44710.1"/>
    <property type="molecule type" value="Genomic_DNA"/>
</dbReference>
<dbReference type="CDD" id="cd07067">
    <property type="entry name" value="HP_PGM_like"/>
    <property type="match status" value="1"/>
</dbReference>
<reference evidence="2" key="1">
    <citation type="journal article" date="2019" name="ISME J.">
        <title>Evolution in action: habitat transition from sediment to the pelagial leads to genome streamlining in Methylophilaceae.</title>
        <authorList>
            <person name="Salcher M."/>
            <person name="Schaefle D."/>
            <person name="Kaspar M."/>
            <person name="Neuenschwander S.M."/>
            <person name="Ghai R."/>
        </authorList>
    </citation>
    <scope>NUCLEOTIDE SEQUENCE [LARGE SCALE GENOMIC DNA]</scope>
    <source>
        <strain evidence="2">MMS-M-51</strain>
    </source>
</reference>
<dbReference type="Pfam" id="PF00300">
    <property type="entry name" value="His_Phos_1"/>
    <property type="match status" value="1"/>
</dbReference>
<protein>
    <recommendedName>
        <fullName evidence="3">Phosphohistidine phosphatase SixA</fullName>
    </recommendedName>
</protein>
<dbReference type="SUPFAM" id="SSF53254">
    <property type="entry name" value="Phosphoglycerate mutase-like"/>
    <property type="match status" value="1"/>
</dbReference>
<evidence type="ECO:0008006" key="3">
    <source>
        <dbReference type="Google" id="ProtNLM"/>
    </source>
</evidence>
<dbReference type="Proteomes" id="UP000311008">
    <property type="component" value="Chromosome"/>
</dbReference>
<evidence type="ECO:0000313" key="1">
    <source>
        <dbReference type="EMBL" id="QDC44710.1"/>
    </source>
</evidence>
<evidence type="ECO:0000313" key="2">
    <source>
        <dbReference type="Proteomes" id="UP000311008"/>
    </source>
</evidence>
<dbReference type="OrthoDB" id="9814783at2"/>
<dbReference type="InterPro" id="IPR013078">
    <property type="entry name" value="His_Pase_superF_clade-1"/>
</dbReference>
<organism evidence="1 2">
    <name type="scientific">Methylophilus medardicus</name>
    <dbReference type="NCBI Taxonomy" id="2588534"/>
    <lineage>
        <taxon>Bacteria</taxon>
        <taxon>Pseudomonadati</taxon>
        <taxon>Pseudomonadota</taxon>
        <taxon>Betaproteobacteria</taxon>
        <taxon>Nitrosomonadales</taxon>
        <taxon>Methylophilaceae</taxon>
        <taxon>Methylophilus</taxon>
    </lineage>
</organism>
<dbReference type="Gene3D" id="3.40.50.1240">
    <property type="entry name" value="Phosphoglycerate mutase-like"/>
    <property type="match status" value="1"/>
</dbReference>
<gene>
    <name evidence="1" type="ORF">FIU01_09355</name>
</gene>
<dbReference type="AlphaFoldDB" id="A0A5B8CUB6"/>
<proteinExistence type="predicted"/>
<dbReference type="SMART" id="SM00855">
    <property type="entry name" value="PGAM"/>
    <property type="match status" value="1"/>
</dbReference>